<evidence type="ECO:0000256" key="1">
    <source>
        <dbReference type="ARBA" id="ARBA00008618"/>
    </source>
</evidence>
<dbReference type="EMBL" id="RBXL01000001">
    <property type="protein sequence ID" value="RKT43204.1"/>
    <property type="molecule type" value="Genomic_DNA"/>
</dbReference>
<organism evidence="2 3">
    <name type="scientific">Thiocapsa rosea</name>
    <dbReference type="NCBI Taxonomy" id="69360"/>
    <lineage>
        <taxon>Bacteria</taxon>
        <taxon>Pseudomonadati</taxon>
        <taxon>Pseudomonadota</taxon>
        <taxon>Gammaproteobacteria</taxon>
        <taxon>Chromatiales</taxon>
        <taxon>Chromatiaceae</taxon>
        <taxon>Thiocapsa</taxon>
    </lineage>
</organism>
<reference evidence="2 3" key="1">
    <citation type="submission" date="2018-10" db="EMBL/GenBank/DDBJ databases">
        <title>Genomic Encyclopedia of Archaeal and Bacterial Type Strains, Phase II (KMG-II): from individual species to whole genera.</title>
        <authorList>
            <person name="Goeker M."/>
        </authorList>
    </citation>
    <scope>NUCLEOTIDE SEQUENCE [LARGE SCALE GENOMIC DNA]</scope>
    <source>
        <strain evidence="2 3">DSM 235</strain>
    </source>
</reference>
<keyword evidence="3" id="KW-1185">Reference proteome</keyword>
<comment type="caution">
    <text evidence="2">The sequence shown here is derived from an EMBL/GenBank/DDBJ whole genome shotgun (WGS) entry which is preliminary data.</text>
</comment>
<accession>A0A495V1J7</accession>
<dbReference type="InterPro" id="IPR042297">
    <property type="entry name" value="Antirestriction_sf"/>
</dbReference>
<dbReference type="AlphaFoldDB" id="A0A495V1J7"/>
<protein>
    <submittedName>
        <fullName evidence="2">Antirestriction protein</fullName>
    </submittedName>
</protein>
<comment type="similarity">
    <text evidence="1">Belongs to the antirestriction protein family.</text>
</comment>
<dbReference type="Proteomes" id="UP000274556">
    <property type="component" value="Unassembled WGS sequence"/>
</dbReference>
<evidence type="ECO:0000313" key="3">
    <source>
        <dbReference type="Proteomes" id="UP000274556"/>
    </source>
</evidence>
<name>A0A495V1J7_9GAMM</name>
<dbReference type="Pfam" id="PF03230">
    <property type="entry name" value="Antirestrict"/>
    <property type="match status" value="1"/>
</dbReference>
<dbReference type="InterPro" id="IPR004914">
    <property type="entry name" value="Antirestrict"/>
</dbReference>
<sequence>MTTRTMVPTEKRVHHAAEIFGRYFSYPVEPTIYTVADRLSADYQGGYWTFWALDNQGFYMAPDVEETFAVICENGFEGSLSADAFGITCCLYTYSDLSFQKDRGLACRCAEQYHRLRVYVYDHPEAEGILRATD</sequence>
<proteinExistence type="inferred from homology"/>
<gene>
    <name evidence="2" type="ORF">BDD21_0526</name>
</gene>
<dbReference type="Gene3D" id="3.30.70.3580">
    <property type="entry name" value="Antirestriction protein"/>
    <property type="match status" value="1"/>
</dbReference>
<evidence type="ECO:0000313" key="2">
    <source>
        <dbReference type="EMBL" id="RKT43204.1"/>
    </source>
</evidence>
<dbReference type="RefSeq" id="WP_170164670.1">
    <property type="nucleotide sequence ID" value="NZ_RBXL01000001.1"/>
</dbReference>